<gene>
    <name evidence="2" type="ORF">MFFC18_21040</name>
</gene>
<dbReference type="AlphaFoldDB" id="A0A5B9P7D6"/>
<dbReference type="Proteomes" id="UP000322214">
    <property type="component" value="Chromosome"/>
</dbReference>
<dbReference type="KEGG" id="mff:MFFC18_21040"/>
<proteinExistence type="predicted"/>
<keyword evidence="1" id="KW-0472">Membrane</keyword>
<feature type="transmembrane region" description="Helical" evidence="1">
    <location>
        <begin position="31"/>
        <end position="53"/>
    </location>
</feature>
<organism evidence="2 3">
    <name type="scientific">Mariniblastus fucicola</name>
    <dbReference type="NCBI Taxonomy" id="980251"/>
    <lineage>
        <taxon>Bacteria</taxon>
        <taxon>Pseudomonadati</taxon>
        <taxon>Planctomycetota</taxon>
        <taxon>Planctomycetia</taxon>
        <taxon>Pirellulales</taxon>
        <taxon>Pirellulaceae</taxon>
        <taxon>Mariniblastus</taxon>
    </lineage>
</organism>
<evidence type="ECO:0000256" key="1">
    <source>
        <dbReference type="SAM" id="Phobius"/>
    </source>
</evidence>
<protein>
    <submittedName>
        <fullName evidence="2">Uncharacterized protein</fullName>
    </submittedName>
</protein>
<dbReference type="STRING" id="980251.GCA_001642875_03584"/>
<name>A0A5B9P7D6_9BACT</name>
<dbReference type="RefSeq" id="WP_075082319.1">
    <property type="nucleotide sequence ID" value="NZ_CP042912.1"/>
</dbReference>
<evidence type="ECO:0000313" key="2">
    <source>
        <dbReference type="EMBL" id="QEG22228.1"/>
    </source>
</evidence>
<accession>A0A5B9P7D6</accession>
<keyword evidence="3" id="KW-1185">Reference proteome</keyword>
<evidence type="ECO:0000313" key="3">
    <source>
        <dbReference type="Proteomes" id="UP000322214"/>
    </source>
</evidence>
<reference evidence="2 3" key="1">
    <citation type="submission" date="2019-08" db="EMBL/GenBank/DDBJ databases">
        <title>Deep-cultivation of Planctomycetes and their phenomic and genomic characterization uncovers novel biology.</title>
        <authorList>
            <person name="Wiegand S."/>
            <person name="Jogler M."/>
            <person name="Boedeker C."/>
            <person name="Pinto D."/>
            <person name="Vollmers J."/>
            <person name="Rivas-Marin E."/>
            <person name="Kohn T."/>
            <person name="Peeters S.H."/>
            <person name="Heuer A."/>
            <person name="Rast P."/>
            <person name="Oberbeckmann S."/>
            <person name="Bunk B."/>
            <person name="Jeske O."/>
            <person name="Meyerdierks A."/>
            <person name="Storesund J.E."/>
            <person name="Kallscheuer N."/>
            <person name="Luecker S."/>
            <person name="Lage O.M."/>
            <person name="Pohl T."/>
            <person name="Merkel B.J."/>
            <person name="Hornburger P."/>
            <person name="Mueller R.-W."/>
            <person name="Bruemmer F."/>
            <person name="Labrenz M."/>
            <person name="Spormann A.M."/>
            <person name="Op den Camp H."/>
            <person name="Overmann J."/>
            <person name="Amann R."/>
            <person name="Jetten M.S.M."/>
            <person name="Mascher T."/>
            <person name="Medema M.H."/>
            <person name="Devos D.P."/>
            <person name="Kaster A.-K."/>
            <person name="Ovreas L."/>
            <person name="Rohde M."/>
            <person name="Galperin M.Y."/>
            <person name="Jogler C."/>
        </authorList>
    </citation>
    <scope>NUCLEOTIDE SEQUENCE [LARGE SCALE GENOMIC DNA]</scope>
    <source>
        <strain evidence="2 3">FC18</strain>
    </source>
</reference>
<feature type="transmembrane region" description="Helical" evidence="1">
    <location>
        <begin position="68"/>
        <end position="86"/>
    </location>
</feature>
<keyword evidence="1" id="KW-1133">Transmembrane helix</keyword>
<keyword evidence="1" id="KW-0812">Transmembrane</keyword>
<dbReference type="EMBL" id="CP042912">
    <property type="protein sequence ID" value="QEG22228.1"/>
    <property type="molecule type" value="Genomic_DNA"/>
</dbReference>
<sequence length="220" mass="24344">MKTDTQNQFYAFALEAMRLYWGDTETRLPKLIVTAGLALLASPLWELIVYIAAGEKYSAIIDKYQDGSQTVGFILLAFGTMLFVWLKSRNPVQRGPKPRDLKLSVTCSHMMVSTGETLRCIVLEMANHGTLPVTIKAAELKLDTGARLFIGTNCLTNEIFGNVSIQPGDTYSLPISVDIFADNDIDPDRVASATVRDGLGETHENTEDIRDVIETIKGWI</sequence>